<sequence>MLVIAYKYKYNGKEYQDELGLNMYDYGARNYDAALGRWMNIDPLAEKRPYDSNYIFCGNNPLSNLDPDGKYFFGLFGSSSSERRMARAEKFAKENGGSVVMNEKGRPTVNILNSEGNGIISYDKFGDFSSWKNFGNTLGGFIKTLDAGGSGGNEYTGTQGMREFGEDLGKGSTYVKGAGVIITASSVVFGPEVAPVGIGIYDAGSGMDDVSTALQVTADIEQGKGAQATTRVLGLVAGKVADGVIDKNVSGSVSQTILKHRADNYIGLAKDNKINSLDKKKKK</sequence>
<dbReference type="EMBL" id="SBKN01000008">
    <property type="protein sequence ID" value="RXR21470.1"/>
    <property type="molecule type" value="Genomic_DNA"/>
</dbReference>
<organism evidence="1 2">
    <name type="scientific">Flavobacterium stagni</name>
    <dbReference type="NCBI Taxonomy" id="2506421"/>
    <lineage>
        <taxon>Bacteria</taxon>
        <taxon>Pseudomonadati</taxon>
        <taxon>Bacteroidota</taxon>
        <taxon>Flavobacteriia</taxon>
        <taxon>Flavobacteriales</taxon>
        <taxon>Flavobacteriaceae</taxon>
        <taxon>Flavobacterium</taxon>
    </lineage>
</organism>
<dbReference type="Proteomes" id="UP000289857">
    <property type="component" value="Unassembled WGS sequence"/>
</dbReference>
<dbReference type="NCBIfam" id="TIGR03696">
    <property type="entry name" value="Rhs_assc_core"/>
    <property type="match status" value="1"/>
</dbReference>
<reference evidence="2" key="1">
    <citation type="submission" date="2019-01" db="EMBL/GenBank/DDBJ databases">
        <title>Cytophagaceae bacterium strain CAR-16.</title>
        <authorList>
            <person name="Chen W.-M."/>
        </authorList>
    </citation>
    <scope>NUCLEOTIDE SEQUENCE [LARGE SCALE GENOMIC DNA]</scope>
    <source>
        <strain evidence="2">WWJ-16</strain>
    </source>
</reference>
<dbReference type="InterPro" id="IPR022385">
    <property type="entry name" value="Rhs_assc_core"/>
</dbReference>
<evidence type="ECO:0000313" key="1">
    <source>
        <dbReference type="EMBL" id="RXR21470.1"/>
    </source>
</evidence>
<dbReference type="PANTHER" id="PTHR32305:SF15">
    <property type="entry name" value="PROTEIN RHSA-RELATED"/>
    <property type="match status" value="1"/>
</dbReference>
<accession>A0A4Q1K6L4</accession>
<dbReference type="OrthoDB" id="1274715at2"/>
<evidence type="ECO:0000313" key="2">
    <source>
        <dbReference type="Proteomes" id="UP000289857"/>
    </source>
</evidence>
<gene>
    <name evidence="1" type="ORF">EQG61_12155</name>
</gene>
<dbReference type="InterPro" id="IPR050708">
    <property type="entry name" value="T6SS_VgrG/RHS"/>
</dbReference>
<proteinExistence type="predicted"/>
<dbReference type="AlphaFoldDB" id="A0A4Q1K6L4"/>
<dbReference type="Gene3D" id="2.180.10.10">
    <property type="entry name" value="RHS repeat-associated core"/>
    <property type="match status" value="1"/>
</dbReference>
<comment type="caution">
    <text evidence="1">The sequence shown here is derived from an EMBL/GenBank/DDBJ whole genome shotgun (WGS) entry which is preliminary data.</text>
</comment>
<dbReference type="PANTHER" id="PTHR32305">
    <property type="match status" value="1"/>
</dbReference>
<keyword evidence="2" id="KW-1185">Reference proteome</keyword>
<name>A0A4Q1K6L4_9FLAO</name>
<protein>
    <submittedName>
        <fullName evidence="1">RHS repeat-associated core domain-containing protein</fullName>
    </submittedName>
</protein>